<keyword evidence="10" id="KW-0132">Cell division</keyword>
<evidence type="ECO:0000256" key="8">
    <source>
        <dbReference type="ARBA" id="ARBA00022490"/>
    </source>
</evidence>
<name>A0A8D2CNK5_SCIVU</name>
<sequence length="410" mass="46005">MAAPRPPPGRLSGVMVPAPIPDLEALRALTALFKEQRNRNLDTIGVAVDLVLLFRELRVEPDSLLTAFRCGLQFLGNIASRNEDSQAIVWVHAFPELFMTCLNHPDKKIVAYCSMILFTSLNPERMKELEENLNIAINVIEAHQKQPESEWPFLIITDHFLKSPELVQAMYAKLSNQERVTLLDLMIAKLVGDEPLAKDDVPVFLRHAELIASSFVDQCRTVLRLTSEQHADEEALATIRLLDVLCEMTANTELLGYLQGFPGLLERVIDLLRLIHVAGKDTTNIFNTSGCIKAEGDISNVAEGFKSHLIRLIGNLCYKNKDNQDKVNELDGIPLILDNCSIDDSNPFLTQWVVYAIRNLTEDNSQNQDLIAKMEEQGLADASLLKKMGFEVEKRGEKLILKTTRDNPPP</sequence>
<evidence type="ECO:0000313" key="19">
    <source>
        <dbReference type="Proteomes" id="UP000694564"/>
    </source>
</evidence>
<keyword evidence="8" id="KW-0963">Cytoplasm</keyword>
<comment type="similarity">
    <text evidence="5">Belongs to the ataxin-10 family.</text>
</comment>
<dbReference type="GeneTree" id="ENSGT00390000010377"/>
<proteinExistence type="inferred from homology"/>
<evidence type="ECO:0000256" key="14">
    <source>
        <dbReference type="ARBA" id="ARBA00023306"/>
    </source>
</evidence>
<evidence type="ECO:0000313" key="18">
    <source>
        <dbReference type="Ensembl" id="ENSSVLP00005008157.1"/>
    </source>
</evidence>
<evidence type="ECO:0000256" key="9">
    <source>
        <dbReference type="ARBA" id="ARBA00022553"/>
    </source>
</evidence>
<protein>
    <recommendedName>
        <fullName evidence="6">Ataxin-10</fullName>
    </recommendedName>
    <alternativeName>
        <fullName evidence="16">Spinocerebellar ataxia type 10 protein homolog</fullName>
    </alternativeName>
</protein>
<dbReference type="PANTHER" id="PTHR13255">
    <property type="entry name" value="ATAXIN-10"/>
    <property type="match status" value="1"/>
</dbReference>
<evidence type="ECO:0000256" key="10">
    <source>
        <dbReference type="ARBA" id="ARBA00022618"/>
    </source>
</evidence>
<evidence type="ECO:0000256" key="4">
    <source>
        <dbReference type="ARBA" id="ARBA00004556"/>
    </source>
</evidence>
<dbReference type="Ensembl" id="ENSSVLT00005009073.1">
    <property type="protein sequence ID" value="ENSSVLP00005008157.1"/>
    <property type="gene ID" value="ENSSVLG00005006578.1"/>
</dbReference>
<evidence type="ECO:0000256" key="16">
    <source>
        <dbReference type="ARBA" id="ARBA00076018"/>
    </source>
</evidence>
<dbReference type="GO" id="GO:0031175">
    <property type="term" value="P:neuron projection development"/>
    <property type="evidence" value="ECO:0007669"/>
    <property type="project" value="TreeGrafter"/>
</dbReference>
<keyword evidence="11" id="KW-0832">Ubl conjugation</keyword>
<dbReference type="InterPro" id="IPR016024">
    <property type="entry name" value="ARM-type_fold"/>
</dbReference>
<evidence type="ECO:0000256" key="3">
    <source>
        <dbReference type="ARBA" id="ARBA00004214"/>
    </source>
</evidence>
<dbReference type="PANTHER" id="PTHR13255:SF0">
    <property type="entry name" value="ATAXIN-10"/>
    <property type="match status" value="1"/>
</dbReference>
<dbReference type="InterPro" id="IPR051374">
    <property type="entry name" value="Ataxin-10/CTR86_families"/>
</dbReference>
<dbReference type="InterPro" id="IPR019156">
    <property type="entry name" value="Ataxin-10_domain"/>
</dbReference>
<comment type="subcellular location">
    <subcellularLocation>
        <location evidence="2">Cytoplasm</location>
        <location evidence="2">Cytoskeleton</location>
        <location evidence="2">Cilium basal body</location>
    </subcellularLocation>
    <subcellularLocation>
        <location evidence="1">Cytoplasm</location>
        <location evidence="1">Cytoskeleton</location>
        <location evidence="1">Microtubule organizing center</location>
        <location evidence="1">Centrosome</location>
        <location evidence="1">Centriole</location>
    </subcellularLocation>
    <subcellularLocation>
        <location evidence="4">Cytoplasm</location>
        <location evidence="4">Perinuclear region</location>
    </subcellularLocation>
    <subcellularLocation>
        <location evidence="3">Midbody</location>
    </subcellularLocation>
</comment>
<reference evidence="18" key="2">
    <citation type="submission" date="2025-09" db="UniProtKB">
        <authorList>
            <consortium name="Ensembl"/>
        </authorList>
    </citation>
    <scope>IDENTIFICATION</scope>
</reference>
<evidence type="ECO:0000259" key="17">
    <source>
        <dbReference type="Pfam" id="PF09759"/>
    </source>
</evidence>
<dbReference type="GO" id="GO:0051301">
    <property type="term" value="P:cell division"/>
    <property type="evidence" value="ECO:0007669"/>
    <property type="project" value="UniProtKB-KW"/>
</dbReference>
<feature type="domain" description="Ataxin-10" evidence="17">
    <location>
        <begin position="305"/>
        <end position="395"/>
    </location>
</feature>
<dbReference type="GO" id="GO:0048471">
    <property type="term" value="C:perinuclear region of cytoplasm"/>
    <property type="evidence" value="ECO:0007669"/>
    <property type="project" value="UniProtKB-SubCell"/>
</dbReference>
<keyword evidence="14" id="KW-0131">Cell cycle</keyword>
<gene>
    <name evidence="18" type="primary">ATXN10</name>
</gene>
<evidence type="ECO:0000256" key="11">
    <source>
        <dbReference type="ARBA" id="ARBA00022843"/>
    </source>
</evidence>
<dbReference type="GO" id="GO:0005829">
    <property type="term" value="C:cytosol"/>
    <property type="evidence" value="ECO:0007669"/>
    <property type="project" value="TreeGrafter"/>
</dbReference>
<dbReference type="AlphaFoldDB" id="A0A8D2CNK5"/>
<evidence type="ECO:0000256" key="1">
    <source>
        <dbReference type="ARBA" id="ARBA00004114"/>
    </source>
</evidence>
<evidence type="ECO:0000256" key="6">
    <source>
        <dbReference type="ARBA" id="ARBA00018804"/>
    </source>
</evidence>
<evidence type="ECO:0000256" key="12">
    <source>
        <dbReference type="ARBA" id="ARBA00023212"/>
    </source>
</evidence>
<dbReference type="FunFam" id="1.25.10.10:FF:000897">
    <property type="entry name" value="Ataxin-10"/>
    <property type="match status" value="1"/>
</dbReference>
<keyword evidence="12" id="KW-0206">Cytoskeleton</keyword>
<reference evidence="18" key="1">
    <citation type="submission" date="2025-08" db="UniProtKB">
        <authorList>
            <consortium name="Ensembl"/>
        </authorList>
    </citation>
    <scope>IDENTIFICATION</scope>
</reference>
<evidence type="ECO:0000256" key="5">
    <source>
        <dbReference type="ARBA" id="ARBA00008384"/>
    </source>
</evidence>
<dbReference type="InterPro" id="IPR011989">
    <property type="entry name" value="ARM-like"/>
</dbReference>
<dbReference type="Gene3D" id="1.25.10.10">
    <property type="entry name" value="Leucine-rich Repeat Variant"/>
    <property type="match status" value="1"/>
</dbReference>
<dbReference type="GO" id="GO:0005814">
    <property type="term" value="C:centriole"/>
    <property type="evidence" value="ECO:0007669"/>
    <property type="project" value="UniProtKB-SubCell"/>
</dbReference>
<evidence type="ECO:0000256" key="2">
    <source>
        <dbReference type="ARBA" id="ARBA00004120"/>
    </source>
</evidence>
<evidence type="ECO:0000256" key="13">
    <source>
        <dbReference type="ARBA" id="ARBA00023273"/>
    </source>
</evidence>
<evidence type="ECO:0000256" key="15">
    <source>
        <dbReference type="ARBA" id="ARBA00045173"/>
    </source>
</evidence>
<comment type="function">
    <text evidence="15">May play a role in the regulation of cytokinesis. May play a role in signaling by stimulating protein glycosylation. Induces neuritogenesis by activating the Ras-MAP kinase pathway and is necessary for the survival of cerebellar neurons. Does not appear to play a major role in ciliogenesis.</text>
</comment>
<dbReference type="Proteomes" id="UP000694564">
    <property type="component" value="Chromosome 5"/>
</dbReference>
<dbReference type="GO" id="GO:0030496">
    <property type="term" value="C:midbody"/>
    <property type="evidence" value="ECO:0007669"/>
    <property type="project" value="UniProtKB-SubCell"/>
</dbReference>
<keyword evidence="19" id="KW-1185">Reference proteome</keyword>
<organism evidence="18 19">
    <name type="scientific">Sciurus vulgaris</name>
    <name type="common">Eurasian red squirrel</name>
    <dbReference type="NCBI Taxonomy" id="55149"/>
    <lineage>
        <taxon>Eukaryota</taxon>
        <taxon>Metazoa</taxon>
        <taxon>Chordata</taxon>
        <taxon>Craniata</taxon>
        <taxon>Vertebrata</taxon>
        <taxon>Euteleostomi</taxon>
        <taxon>Mammalia</taxon>
        <taxon>Eutheria</taxon>
        <taxon>Euarchontoglires</taxon>
        <taxon>Glires</taxon>
        <taxon>Rodentia</taxon>
        <taxon>Sciuromorpha</taxon>
        <taxon>Sciuridae</taxon>
        <taxon>Sciurinae</taxon>
        <taxon>Sciurini</taxon>
        <taxon>Sciurus</taxon>
    </lineage>
</organism>
<accession>A0A8D2CNK5</accession>
<evidence type="ECO:0000256" key="7">
    <source>
        <dbReference type="ARBA" id="ARBA00022481"/>
    </source>
</evidence>
<keyword evidence="9" id="KW-0597">Phosphoprotein</keyword>
<keyword evidence="13" id="KW-0966">Cell projection</keyword>
<dbReference type="OrthoDB" id="379794at2759"/>
<keyword evidence="7" id="KW-0488">Methylation</keyword>
<dbReference type="SUPFAM" id="SSF48371">
    <property type="entry name" value="ARM repeat"/>
    <property type="match status" value="1"/>
</dbReference>
<dbReference type="Pfam" id="PF09759">
    <property type="entry name" value="Atx10homo_assoc"/>
    <property type="match status" value="1"/>
</dbReference>